<evidence type="ECO:0008006" key="3">
    <source>
        <dbReference type="Google" id="ProtNLM"/>
    </source>
</evidence>
<dbReference type="InterPro" id="IPR005331">
    <property type="entry name" value="Sulfotransferase"/>
</dbReference>
<gene>
    <name evidence="1" type="ORF">JOC86_003483</name>
</gene>
<dbReference type="Proteomes" id="UP001646157">
    <property type="component" value="Unassembled WGS sequence"/>
</dbReference>
<dbReference type="RefSeq" id="WP_205174098.1">
    <property type="nucleotide sequence ID" value="NZ_JAFBDZ010000003.1"/>
</dbReference>
<proteinExistence type="predicted"/>
<name>A0ABS2NH97_9BACI</name>
<protein>
    <recommendedName>
        <fullName evidence="3">Sulfotransferase family protein</fullName>
    </recommendedName>
</protein>
<accession>A0ABS2NH97</accession>
<dbReference type="EMBL" id="JAFBDZ010000003">
    <property type="protein sequence ID" value="MBM7586931.1"/>
    <property type="molecule type" value="Genomic_DNA"/>
</dbReference>
<comment type="caution">
    <text evidence="1">The sequence shown here is derived from an EMBL/GenBank/DDBJ whole genome shotgun (WGS) entry which is preliminary data.</text>
</comment>
<dbReference type="Pfam" id="PF03567">
    <property type="entry name" value="Sulfotransfer_2"/>
    <property type="match status" value="1"/>
</dbReference>
<evidence type="ECO:0000313" key="1">
    <source>
        <dbReference type="EMBL" id="MBM7586931.1"/>
    </source>
</evidence>
<evidence type="ECO:0000313" key="2">
    <source>
        <dbReference type="Proteomes" id="UP001646157"/>
    </source>
</evidence>
<keyword evidence="2" id="KW-1185">Reference proteome</keyword>
<sequence length="256" mass="30721">MPLDDHEVIERLISSYVPLYNKDFPLILFWTPKSGCTTFNKWFFFQIGLLDKVNAMKEGKPHSYRSYIYREEPKYSQQITLNLLESKKDTYKLVRNPYKRAVSSFLHTLSHTWLKSVFHSYVNDGLSFKQYLHHLKQLGSSVYKLDRHIAPQYIEGEERFINNYIQLEEFTKRIREIEMKYNLLNAPLSELSKSSHHFSDRMTVKGDYAEKALTKDSFNGMFPTYDSFYNKETIELVKEIFKKDFEMYRYKKSYHL</sequence>
<reference evidence="1 2" key="1">
    <citation type="submission" date="2021-01" db="EMBL/GenBank/DDBJ databases">
        <title>Genomic Encyclopedia of Type Strains, Phase IV (KMG-IV): sequencing the most valuable type-strain genomes for metagenomic binning, comparative biology and taxonomic classification.</title>
        <authorList>
            <person name="Goeker M."/>
        </authorList>
    </citation>
    <scope>NUCLEOTIDE SEQUENCE [LARGE SCALE GENOMIC DNA]</scope>
    <source>
        <strain evidence="1 2">DSM 24834</strain>
    </source>
</reference>
<organism evidence="1 2">
    <name type="scientific">Rossellomorea pakistanensis</name>
    <dbReference type="NCBI Taxonomy" id="992288"/>
    <lineage>
        <taxon>Bacteria</taxon>
        <taxon>Bacillati</taxon>
        <taxon>Bacillota</taxon>
        <taxon>Bacilli</taxon>
        <taxon>Bacillales</taxon>
        <taxon>Bacillaceae</taxon>
        <taxon>Rossellomorea</taxon>
    </lineage>
</organism>